<organism evidence="8 9">
    <name type="scientific">Pollutimonas harenae</name>
    <dbReference type="NCBI Taxonomy" id="657015"/>
    <lineage>
        <taxon>Bacteria</taxon>
        <taxon>Pseudomonadati</taxon>
        <taxon>Pseudomonadota</taxon>
        <taxon>Betaproteobacteria</taxon>
        <taxon>Burkholderiales</taxon>
        <taxon>Alcaligenaceae</taxon>
        <taxon>Pollutimonas</taxon>
    </lineage>
</organism>
<dbReference type="Pfam" id="PF13627">
    <property type="entry name" value="LptM_cons"/>
    <property type="match status" value="1"/>
</dbReference>
<evidence type="ECO:0000256" key="4">
    <source>
        <dbReference type="ARBA" id="ARBA00023139"/>
    </source>
</evidence>
<feature type="region of interest" description="Disordered" evidence="7">
    <location>
        <begin position="35"/>
        <end position="78"/>
    </location>
</feature>
<evidence type="ECO:0000256" key="7">
    <source>
        <dbReference type="SAM" id="MobiDB-lite"/>
    </source>
</evidence>
<dbReference type="PROSITE" id="PS51257">
    <property type="entry name" value="PROKAR_LIPOPROTEIN"/>
    <property type="match status" value="1"/>
</dbReference>
<keyword evidence="9" id="KW-1185">Reference proteome</keyword>
<evidence type="ECO:0000313" key="8">
    <source>
        <dbReference type="EMBL" id="NYT84680.1"/>
    </source>
</evidence>
<dbReference type="OrthoDB" id="8538757at2"/>
<dbReference type="AlphaFoldDB" id="A0A853GY17"/>
<evidence type="ECO:0000256" key="6">
    <source>
        <dbReference type="ARBA" id="ARBA00023288"/>
    </source>
</evidence>
<gene>
    <name evidence="8" type="ORF">H0A62_03600</name>
</gene>
<keyword evidence="2" id="KW-0732">Signal</keyword>
<dbReference type="GO" id="GO:0009279">
    <property type="term" value="C:cell outer membrane"/>
    <property type="evidence" value="ECO:0007669"/>
    <property type="project" value="UniProtKB-SubCell"/>
</dbReference>
<feature type="compositionally biased region" description="Pro residues" evidence="7">
    <location>
        <begin position="36"/>
        <end position="54"/>
    </location>
</feature>
<dbReference type="InterPro" id="IPR032831">
    <property type="entry name" value="LptM_cons"/>
</dbReference>
<comment type="caution">
    <text evidence="8">The sequence shown here is derived from an EMBL/GenBank/DDBJ whole genome shotgun (WGS) entry which is preliminary data.</text>
</comment>
<name>A0A853GY17_9BURK</name>
<evidence type="ECO:0000313" key="9">
    <source>
        <dbReference type="Proteomes" id="UP000554144"/>
    </source>
</evidence>
<keyword evidence="6 8" id="KW-0449">Lipoprotein</keyword>
<keyword evidence="4" id="KW-0564">Palmitate</keyword>
<proteinExistence type="predicted"/>
<dbReference type="NCBIfam" id="NF047847">
    <property type="entry name" value="SS_mature_LptM"/>
    <property type="match status" value="1"/>
</dbReference>
<sequence length="78" mass="7976">MPKPQDFLQCKAGPRLLAGLFMATMLTACGYKGPLYMPPPPAPDESLTTPPPSTTLPAAEAGSLPGELPSGATPSPVQ</sequence>
<keyword evidence="5" id="KW-0998">Cell outer membrane</keyword>
<keyword evidence="3" id="KW-0472">Membrane</keyword>
<dbReference type="EMBL" id="JACCEV010000001">
    <property type="protein sequence ID" value="NYT84680.1"/>
    <property type="molecule type" value="Genomic_DNA"/>
</dbReference>
<dbReference type="Proteomes" id="UP000554144">
    <property type="component" value="Unassembled WGS sequence"/>
</dbReference>
<accession>A0A853GY17</accession>
<protein>
    <submittedName>
        <fullName evidence="8">Lipoprotein</fullName>
    </submittedName>
</protein>
<evidence type="ECO:0000256" key="3">
    <source>
        <dbReference type="ARBA" id="ARBA00023136"/>
    </source>
</evidence>
<comment type="subcellular location">
    <subcellularLocation>
        <location evidence="1">Cell outer membrane</location>
        <topology evidence="1">Lipid-anchor</topology>
    </subcellularLocation>
</comment>
<evidence type="ECO:0000256" key="5">
    <source>
        <dbReference type="ARBA" id="ARBA00023237"/>
    </source>
</evidence>
<evidence type="ECO:0000256" key="1">
    <source>
        <dbReference type="ARBA" id="ARBA00004459"/>
    </source>
</evidence>
<reference evidence="8 9" key="1">
    <citation type="submission" date="2020-07" db="EMBL/GenBank/DDBJ databases">
        <title>Taxonomic revisions and descriptions of new bacterial species based on genomic comparisons in the high-G+C-content subgroup of the family Alcaligenaceae.</title>
        <authorList>
            <person name="Szabo A."/>
            <person name="Felfoldi T."/>
        </authorList>
    </citation>
    <scope>NUCLEOTIDE SEQUENCE [LARGE SCALE GENOMIC DNA]</scope>
    <source>
        <strain evidence="8 9">DSM 25667</strain>
    </source>
</reference>
<evidence type="ECO:0000256" key="2">
    <source>
        <dbReference type="ARBA" id="ARBA00022729"/>
    </source>
</evidence>
<dbReference type="RefSeq" id="WP_130038169.1">
    <property type="nucleotide sequence ID" value="NZ_JACCEV010000001.1"/>
</dbReference>